<comment type="caution">
    <text evidence="2">The sequence shown here is derived from an EMBL/GenBank/DDBJ whole genome shotgun (WGS) entry which is preliminary data.</text>
</comment>
<feature type="region of interest" description="Disordered" evidence="1">
    <location>
        <begin position="32"/>
        <end position="74"/>
    </location>
</feature>
<feature type="compositionally biased region" description="Acidic residues" evidence="1">
    <location>
        <begin position="144"/>
        <end position="153"/>
    </location>
</feature>
<gene>
    <name evidence="2" type="ORF">C2845_PM13G12460</name>
</gene>
<dbReference type="AlphaFoldDB" id="A0A3L6RM32"/>
<evidence type="ECO:0000313" key="2">
    <source>
        <dbReference type="EMBL" id="RLN05507.1"/>
    </source>
</evidence>
<name>A0A3L6RM32_PANMI</name>
<dbReference type="Proteomes" id="UP000275267">
    <property type="component" value="Unassembled WGS sequence"/>
</dbReference>
<keyword evidence="3" id="KW-1185">Reference proteome</keyword>
<accession>A0A3L6RM32</accession>
<protein>
    <submittedName>
        <fullName evidence="2">Uncharacterized protein</fullName>
    </submittedName>
</protein>
<dbReference type="EMBL" id="PQIB02000008">
    <property type="protein sequence ID" value="RLN05507.1"/>
    <property type="molecule type" value="Genomic_DNA"/>
</dbReference>
<sequence length="153" mass="16479">MGNATRRGYGRVGRASRVGPASIAFILSPARKINRSSPTRRSSAQGCRAGRRAGSSVGREAPRWSPHPQNFSRVSNYFPIAAPSCLRADRRRAPSSGHGGQLWAAGETCACGSRAAAPRALLHPYRRADHRRSSSGSYGGQAQEVEEEERMSC</sequence>
<reference evidence="3" key="1">
    <citation type="journal article" date="2019" name="Nat. Commun.">
        <title>The genome of broomcorn millet.</title>
        <authorList>
            <person name="Zou C."/>
            <person name="Miki D."/>
            <person name="Li D."/>
            <person name="Tang Q."/>
            <person name="Xiao L."/>
            <person name="Rajput S."/>
            <person name="Deng P."/>
            <person name="Jia W."/>
            <person name="Huang R."/>
            <person name="Zhang M."/>
            <person name="Sun Y."/>
            <person name="Hu J."/>
            <person name="Fu X."/>
            <person name="Schnable P.S."/>
            <person name="Li F."/>
            <person name="Zhang H."/>
            <person name="Feng B."/>
            <person name="Zhu X."/>
            <person name="Liu R."/>
            <person name="Schnable J.C."/>
            <person name="Zhu J.-K."/>
            <person name="Zhang H."/>
        </authorList>
    </citation>
    <scope>NUCLEOTIDE SEQUENCE [LARGE SCALE GENOMIC DNA]</scope>
</reference>
<feature type="compositionally biased region" description="Low complexity" evidence="1">
    <location>
        <begin position="40"/>
        <end position="59"/>
    </location>
</feature>
<evidence type="ECO:0000313" key="3">
    <source>
        <dbReference type="Proteomes" id="UP000275267"/>
    </source>
</evidence>
<organism evidence="2 3">
    <name type="scientific">Panicum miliaceum</name>
    <name type="common">Proso millet</name>
    <name type="synonym">Broomcorn millet</name>
    <dbReference type="NCBI Taxonomy" id="4540"/>
    <lineage>
        <taxon>Eukaryota</taxon>
        <taxon>Viridiplantae</taxon>
        <taxon>Streptophyta</taxon>
        <taxon>Embryophyta</taxon>
        <taxon>Tracheophyta</taxon>
        <taxon>Spermatophyta</taxon>
        <taxon>Magnoliopsida</taxon>
        <taxon>Liliopsida</taxon>
        <taxon>Poales</taxon>
        <taxon>Poaceae</taxon>
        <taxon>PACMAD clade</taxon>
        <taxon>Panicoideae</taxon>
        <taxon>Panicodae</taxon>
        <taxon>Paniceae</taxon>
        <taxon>Panicinae</taxon>
        <taxon>Panicum</taxon>
        <taxon>Panicum sect. Panicum</taxon>
    </lineage>
</organism>
<feature type="region of interest" description="Disordered" evidence="1">
    <location>
        <begin position="124"/>
        <end position="153"/>
    </location>
</feature>
<proteinExistence type="predicted"/>
<evidence type="ECO:0000256" key="1">
    <source>
        <dbReference type="SAM" id="MobiDB-lite"/>
    </source>
</evidence>